<evidence type="ECO:0000313" key="6">
    <source>
        <dbReference type="Proteomes" id="UP000324897"/>
    </source>
</evidence>
<dbReference type="Gene3D" id="1.10.510.10">
    <property type="entry name" value="Transferase(Phosphotransferase) domain 1"/>
    <property type="match status" value="1"/>
</dbReference>
<organism evidence="5 6">
    <name type="scientific">Eragrostis curvula</name>
    <name type="common">weeping love grass</name>
    <dbReference type="NCBI Taxonomy" id="38414"/>
    <lineage>
        <taxon>Eukaryota</taxon>
        <taxon>Viridiplantae</taxon>
        <taxon>Streptophyta</taxon>
        <taxon>Embryophyta</taxon>
        <taxon>Tracheophyta</taxon>
        <taxon>Spermatophyta</taxon>
        <taxon>Magnoliopsida</taxon>
        <taxon>Liliopsida</taxon>
        <taxon>Poales</taxon>
        <taxon>Poaceae</taxon>
        <taxon>PACMAD clade</taxon>
        <taxon>Chloridoideae</taxon>
        <taxon>Eragrostideae</taxon>
        <taxon>Eragrostidinae</taxon>
        <taxon>Eragrostis</taxon>
    </lineage>
</organism>
<dbReference type="PANTHER" id="PTHR27006">
    <property type="entry name" value="PROMASTIGOTE SURFACE ANTIGEN PROTEIN PSA"/>
    <property type="match status" value="1"/>
</dbReference>
<sequence length="302" mass="32472">MAPEYVFQGIFSTKSDVFSYGVLVLEIITGRRPSKDLLKFCALLTNCRNRELTPIMHDGYGQVWRHWSQGNVSSLLDSSPPDDHWKQEMLRTIRNSGQDDPQLRPGMAVVVLMLHSHSMTLAVPTEPFFTVPGESPCVAAQEPSTNEASISHLEPPSANKVKKAIQTVLHSASQQQRSAGDMGSLLILLCSLILIAPANAGEILIYCPSDTNYTRGSAFQVNLDVLFSSIPGAAAASSGFAENVTGAAPDQVYGLAQCRADVNASDCRACLEATARGVATRCPGQKSAMLIYESCLPVADLS</sequence>
<dbReference type="GO" id="GO:0004672">
    <property type="term" value="F:protein kinase activity"/>
    <property type="evidence" value="ECO:0007669"/>
    <property type="project" value="InterPro"/>
</dbReference>
<evidence type="ECO:0000256" key="1">
    <source>
        <dbReference type="ARBA" id="ARBA00022729"/>
    </source>
</evidence>
<dbReference type="PROSITE" id="PS51473">
    <property type="entry name" value="GNK2"/>
    <property type="match status" value="1"/>
</dbReference>
<dbReference type="EMBL" id="RWGY01000029">
    <property type="protein sequence ID" value="TVU19988.1"/>
    <property type="molecule type" value="Genomic_DNA"/>
</dbReference>
<feature type="domain" description="Gnk2-homologous" evidence="4">
    <location>
        <begin position="201"/>
        <end position="302"/>
    </location>
</feature>
<dbReference type="SUPFAM" id="SSF56112">
    <property type="entry name" value="Protein kinase-like (PK-like)"/>
    <property type="match status" value="1"/>
</dbReference>
<keyword evidence="1" id="KW-0732">Signal</keyword>
<gene>
    <name evidence="5" type="ORF">EJB05_36174</name>
</gene>
<dbReference type="OrthoDB" id="661987at2759"/>
<proteinExistence type="predicted"/>
<feature type="non-terminal residue" evidence="5">
    <location>
        <position position="1"/>
    </location>
</feature>
<dbReference type="Gene3D" id="3.30.430.20">
    <property type="entry name" value="Gnk2 domain, C-X8-C-X2-C motif"/>
    <property type="match status" value="1"/>
</dbReference>
<dbReference type="InterPro" id="IPR038408">
    <property type="entry name" value="GNK2_sf"/>
</dbReference>
<name>A0A5J9U9M7_9POAL</name>
<dbReference type="Gramene" id="TVU19988">
    <property type="protein sequence ID" value="TVU19988"/>
    <property type="gene ID" value="EJB05_36174"/>
</dbReference>
<feature type="domain" description="Protein kinase" evidence="3">
    <location>
        <begin position="1"/>
        <end position="129"/>
    </location>
</feature>
<accession>A0A5J9U9M7</accession>
<protein>
    <recommendedName>
        <fullName evidence="7">Gnk2-homologous domain-containing protein</fullName>
    </recommendedName>
</protein>
<evidence type="ECO:0000259" key="4">
    <source>
        <dbReference type="PROSITE" id="PS51473"/>
    </source>
</evidence>
<dbReference type="PANTHER" id="PTHR27006:SF615">
    <property type="entry name" value="CYSTEINE-RICH RECEPTOR-LIKE PROTEIN KINASE 10"/>
    <property type="match status" value="1"/>
</dbReference>
<dbReference type="InterPro" id="IPR001245">
    <property type="entry name" value="Ser-Thr/Tyr_kinase_cat_dom"/>
</dbReference>
<dbReference type="Proteomes" id="UP000324897">
    <property type="component" value="Chromosome 7"/>
</dbReference>
<keyword evidence="2" id="KW-0677">Repeat</keyword>
<dbReference type="InterPro" id="IPR011009">
    <property type="entry name" value="Kinase-like_dom_sf"/>
</dbReference>
<dbReference type="InterPro" id="IPR000719">
    <property type="entry name" value="Prot_kinase_dom"/>
</dbReference>
<comment type="caution">
    <text evidence="5">The sequence shown here is derived from an EMBL/GenBank/DDBJ whole genome shotgun (WGS) entry which is preliminary data.</text>
</comment>
<keyword evidence="6" id="KW-1185">Reference proteome</keyword>
<reference evidence="5 6" key="1">
    <citation type="journal article" date="2019" name="Sci. Rep.">
        <title>A high-quality genome of Eragrostis curvula grass provides insights into Poaceae evolution and supports new strategies to enhance forage quality.</title>
        <authorList>
            <person name="Carballo J."/>
            <person name="Santos B.A.C.M."/>
            <person name="Zappacosta D."/>
            <person name="Garbus I."/>
            <person name="Selva J.P."/>
            <person name="Gallo C.A."/>
            <person name="Diaz A."/>
            <person name="Albertini E."/>
            <person name="Caccamo M."/>
            <person name="Echenique V."/>
        </authorList>
    </citation>
    <scope>NUCLEOTIDE SEQUENCE [LARGE SCALE GENOMIC DNA]</scope>
    <source>
        <strain evidence="6">cv. Victoria</strain>
        <tissue evidence="5">Leaf</tissue>
    </source>
</reference>
<dbReference type="CDD" id="cd23509">
    <property type="entry name" value="Gnk2-like"/>
    <property type="match status" value="1"/>
</dbReference>
<evidence type="ECO:0000313" key="5">
    <source>
        <dbReference type="EMBL" id="TVU19988.1"/>
    </source>
</evidence>
<evidence type="ECO:0000259" key="3">
    <source>
        <dbReference type="PROSITE" id="PS50011"/>
    </source>
</evidence>
<evidence type="ECO:0000256" key="2">
    <source>
        <dbReference type="ARBA" id="ARBA00022737"/>
    </source>
</evidence>
<dbReference type="InterPro" id="IPR002902">
    <property type="entry name" value="GNK2"/>
</dbReference>
<dbReference type="AlphaFoldDB" id="A0A5J9U9M7"/>
<dbReference type="PROSITE" id="PS50011">
    <property type="entry name" value="PROTEIN_KINASE_DOM"/>
    <property type="match status" value="1"/>
</dbReference>
<dbReference type="Pfam" id="PF01657">
    <property type="entry name" value="Stress-antifung"/>
    <property type="match status" value="1"/>
</dbReference>
<evidence type="ECO:0008006" key="7">
    <source>
        <dbReference type="Google" id="ProtNLM"/>
    </source>
</evidence>
<dbReference type="Pfam" id="PF07714">
    <property type="entry name" value="PK_Tyr_Ser-Thr"/>
    <property type="match status" value="1"/>
</dbReference>
<dbReference type="GO" id="GO:0005524">
    <property type="term" value="F:ATP binding"/>
    <property type="evidence" value="ECO:0007669"/>
    <property type="project" value="InterPro"/>
</dbReference>